<proteinExistence type="predicted"/>
<dbReference type="RefSeq" id="WP_154529223.1">
    <property type="nucleotide sequence ID" value="NZ_VUNH01000009.1"/>
</dbReference>
<comment type="caution">
    <text evidence="2">The sequence shown here is derived from an EMBL/GenBank/DDBJ whole genome shotgun (WGS) entry which is preliminary data.</text>
</comment>
<keyword evidence="1" id="KW-1133">Transmembrane helix</keyword>
<keyword evidence="3" id="KW-1185">Reference proteome</keyword>
<accession>A0A6L5YD59</accession>
<evidence type="ECO:0000313" key="2">
    <source>
        <dbReference type="EMBL" id="MST56140.1"/>
    </source>
</evidence>
<sequence>MGQSSVGHGTGVWCALSWGDLASVENDLFVFIEEKAFYAIRGVQYRHAVSSFLKGGVGAQVIVPPRACRYFFVREKERMKLPSYFYGIFVLTLCAHSLISIIYVLPSLPLPIGGVSKRMRLDGVLAAIGCFAAGASPAIYATLWRYPPLRAQTSKEAEAR</sequence>
<evidence type="ECO:0000256" key="1">
    <source>
        <dbReference type="SAM" id="Phobius"/>
    </source>
</evidence>
<organism evidence="2 3">
    <name type="scientific">Pyramidobacter porci</name>
    <dbReference type="NCBI Taxonomy" id="2605789"/>
    <lineage>
        <taxon>Bacteria</taxon>
        <taxon>Thermotogati</taxon>
        <taxon>Synergistota</taxon>
        <taxon>Synergistia</taxon>
        <taxon>Synergistales</taxon>
        <taxon>Dethiosulfovibrionaceae</taxon>
        <taxon>Pyramidobacter</taxon>
    </lineage>
</organism>
<evidence type="ECO:0000313" key="3">
    <source>
        <dbReference type="Proteomes" id="UP000473699"/>
    </source>
</evidence>
<protein>
    <submittedName>
        <fullName evidence="2">Uncharacterized protein</fullName>
    </submittedName>
</protein>
<feature type="transmembrane region" description="Helical" evidence="1">
    <location>
        <begin position="125"/>
        <end position="146"/>
    </location>
</feature>
<dbReference type="AlphaFoldDB" id="A0A6L5YD59"/>
<dbReference type="EMBL" id="VUNH01000009">
    <property type="protein sequence ID" value="MST56140.1"/>
    <property type="molecule type" value="Genomic_DNA"/>
</dbReference>
<feature type="transmembrane region" description="Helical" evidence="1">
    <location>
        <begin position="84"/>
        <end position="105"/>
    </location>
</feature>
<dbReference type="Proteomes" id="UP000473699">
    <property type="component" value="Unassembled WGS sequence"/>
</dbReference>
<reference evidence="2 3" key="1">
    <citation type="submission" date="2019-08" db="EMBL/GenBank/DDBJ databases">
        <title>In-depth cultivation of the pig gut microbiome towards novel bacterial diversity and tailored functional studies.</title>
        <authorList>
            <person name="Wylensek D."/>
            <person name="Hitch T.C.A."/>
            <person name="Clavel T."/>
        </authorList>
    </citation>
    <scope>NUCLEOTIDE SEQUENCE [LARGE SCALE GENOMIC DNA]</scope>
    <source>
        <strain evidence="2 3">SM-530-WT-4B</strain>
    </source>
</reference>
<keyword evidence="1" id="KW-0812">Transmembrane</keyword>
<name>A0A6L5YD59_9BACT</name>
<gene>
    <name evidence="2" type="ORF">FYJ74_08865</name>
</gene>
<keyword evidence="1" id="KW-0472">Membrane</keyword>